<keyword evidence="2" id="KW-1133">Transmembrane helix</keyword>
<keyword evidence="2" id="KW-0812">Transmembrane</keyword>
<dbReference type="EMBL" id="QEAM01000162">
    <property type="protein sequence ID" value="TPX44915.1"/>
    <property type="molecule type" value="Genomic_DNA"/>
</dbReference>
<keyword evidence="5" id="KW-1185">Reference proteome</keyword>
<dbReference type="PANTHER" id="PTHR35895">
    <property type="entry name" value="CHROMOSOME 16, WHOLE GENOME SHOTGUN SEQUENCE"/>
    <property type="match status" value="1"/>
</dbReference>
<gene>
    <name evidence="4" type="ORF">SeLEV6574_g04205</name>
    <name evidence="3" type="ORF">SeMB42_g04614</name>
</gene>
<protein>
    <recommendedName>
        <fullName evidence="7">Late embryogenesis abundant protein LEA-2 subgroup domain-containing protein</fullName>
    </recommendedName>
</protein>
<evidence type="ECO:0008006" key="7">
    <source>
        <dbReference type="Google" id="ProtNLM"/>
    </source>
</evidence>
<dbReference type="PANTHER" id="PTHR35895:SF1">
    <property type="entry name" value="LIPID-BINDING SERUM GLYCOPROTEIN C-TERMINAL DOMAIN-CONTAINING PROTEIN"/>
    <property type="match status" value="1"/>
</dbReference>
<comment type="caution">
    <text evidence="3">The sequence shown here is derived from an EMBL/GenBank/DDBJ whole genome shotgun (WGS) entry which is preliminary data.</text>
</comment>
<dbReference type="OrthoDB" id="10039566at2759"/>
<dbReference type="Proteomes" id="UP000320475">
    <property type="component" value="Unassembled WGS sequence"/>
</dbReference>
<evidence type="ECO:0000313" key="5">
    <source>
        <dbReference type="Proteomes" id="UP000317494"/>
    </source>
</evidence>
<evidence type="ECO:0000313" key="6">
    <source>
        <dbReference type="Proteomes" id="UP000320475"/>
    </source>
</evidence>
<dbReference type="VEuPathDB" id="FungiDB:SeMB42_g04614"/>
<dbReference type="InterPro" id="IPR022185">
    <property type="entry name" value="DUF3712"/>
</dbReference>
<proteinExistence type="predicted"/>
<dbReference type="InterPro" id="IPR046368">
    <property type="entry name" value="Tag1"/>
</dbReference>
<evidence type="ECO:0000313" key="4">
    <source>
        <dbReference type="EMBL" id="TPX44915.1"/>
    </source>
</evidence>
<evidence type="ECO:0000256" key="1">
    <source>
        <dbReference type="SAM" id="MobiDB-lite"/>
    </source>
</evidence>
<name>A0A507CX34_9FUNG</name>
<sequence length="369" mass="40081">MSWLASWIFSPDITASASTPPHEPALSTGSASRPDAETTPEAPETVSRRRVCCCGLKWYSVLALFVVVNVVLWPVLVLVAVPKIAQSSISRLPLSITTLAITNATDTSFSIAGSVAIHNTLLVPLTVVTMSPIRLTSRGATLVTMDAPSPFLLSRRMEVSIYRVASIADADGWEDFVRGFATGDLRPLKIETVATIKLFGLVPVVGIKISKTVPMTSASVQPTSSKIQKSSSIFNDIALSSYQISFKSFARLAVSAKVAMFNPTVFSLEIGDVYSTLYLGRHASSANPLGRITIFNVNFKPGRISLDADGFLYPSHAIDEAFNDFFALKSMVKTREMDVTQVITRVDSNAAWIRNSLVGMKSSMRMRIY</sequence>
<feature type="region of interest" description="Disordered" evidence="1">
    <location>
        <begin position="15"/>
        <end position="44"/>
    </location>
</feature>
<dbReference type="AlphaFoldDB" id="A0A507CX34"/>
<dbReference type="Pfam" id="PF12505">
    <property type="entry name" value="DUF3712"/>
    <property type="match status" value="1"/>
</dbReference>
<dbReference type="EMBL" id="QEAN01000191">
    <property type="protein sequence ID" value="TPX43744.1"/>
    <property type="molecule type" value="Genomic_DNA"/>
</dbReference>
<accession>A0A507CX34</accession>
<evidence type="ECO:0000313" key="3">
    <source>
        <dbReference type="EMBL" id="TPX43744.1"/>
    </source>
</evidence>
<evidence type="ECO:0000256" key="2">
    <source>
        <dbReference type="SAM" id="Phobius"/>
    </source>
</evidence>
<reference evidence="5 6" key="1">
    <citation type="journal article" date="2019" name="Sci. Rep.">
        <title>Comparative genomics of chytrid fungi reveal insights into the obligate biotrophic and pathogenic lifestyle of Synchytrium endobioticum.</title>
        <authorList>
            <person name="van de Vossenberg B.T.L.H."/>
            <person name="Warris S."/>
            <person name="Nguyen H.D.T."/>
            <person name="van Gent-Pelzer M.P.E."/>
            <person name="Joly D.L."/>
            <person name="van de Geest H.C."/>
            <person name="Bonants P.J.M."/>
            <person name="Smith D.S."/>
            <person name="Levesque C.A."/>
            <person name="van der Lee T.A.J."/>
        </authorList>
    </citation>
    <scope>NUCLEOTIDE SEQUENCE [LARGE SCALE GENOMIC DNA]</scope>
    <source>
        <strain evidence="4 6">LEV6574</strain>
        <strain evidence="3 5">MB42</strain>
    </source>
</reference>
<keyword evidence="2" id="KW-0472">Membrane</keyword>
<dbReference type="Proteomes" id="UP000317494">
    <property type="component" value="Unassembled WGS sequence"/>
</dbReference>
<organism evidence="3 5">
    <name type="scientific">Synchytrium endobioticum</name>
    <dbReference type="NCBI Taxonomy" id="286115"/>
    <lineage>
        <taxon>Eukaryota</taxon>
        <taxon>Fungi</taxon>
        <taxon>Fungi incertae sedis</taxon>
        <taxon>Chytridiomycota</taxon>
        <taxon>Chytridiomycota incertae sedis</taxon>
        <taxon>Chytridiomycetes</taxon>
        <taxon>Synchytriales</taxon>
        <taxon>Synchytriaceae</taxon>
        <taxon>Synchytrium</taxon>
    </lineage>
</organism>
<dbReference type="GO" id="GO:0000329">
    <property type="term" value="C:fungal-type vacuole membrane"/>
    <property type="evidence" value="ECO:0007669"/>
    <property type="project" value="InterPro"/>
</dbReference>
<feature type="transmembrane region" description="Helical" evidence="2">
    <location>
        <begin position="58"/>
        <end position="81"/>
    </location>
</feature>